<feature type="compositionally biased region" description="Low complexity" evidence="1">
    <location>
        <begin position="47"/>
        <end position="62"/>
    </location>
</feature>
<dbReference type="InterPro" id="IPR029052">
    <property type="entry name" value="Metallo-depent_PP-like"/>
</dbReference>
<proteinExistence type="predicted"/>
<evidence type="ECO:0000256" key="1">
    <source>
        <dbReference type="SAM" id="MobiDB-lite"/>
    </source>
</evidence>
<dbReference type="GO" id="GO:0016787">
    <property type="term" value="F:hydrolase activity"/>
    <property type="evidence" value="ECO:0007669"/>
    <property type="project" value="InterPro"/>
</dbReference>
<dbReference type="PANTHER" id="PTHR12905:SF0">
    <property type="entry name" value="CALCINEURIN-LIKE PHOSPHOESTERASE DOMAIN-CONTAINING PROTEIN"/>
    <property type="match status" value="1"/>
</dbReference>
<feature type="region of interest" description="Disordered" evidence="1">
    <location>
        <begin position="108"/>
        <end position="128"/>
    </location>
</feature>
<gene>
    <name evidence="3" type="ORF">AMON00008_LOCUS10903</name>
</gene>
<dbReference type="PANTHER" id="PTHR12905">
    <property type="entry name" value="METALLOPHOSPHOESTERASE"/>
    <property type="match status" value="1"/>
</dbReference>
<feature type="region of interest" description="Disordered" evidence="1">
    <location>
        <begin position="456"/>
        <end position="486"/>
    </location>
</feature>
<dbReference type="SUPFAM" id="SSF56300">
    <property type="entry name" value="Metallo-dependent phosphatases"/>
    <property type="match status" value="1"/>
</dbReference>
<accession>A0A7S4UCP4</accession>
<feature type="compositionally biased region" description="Pro residues" evidence="1">
    <location>
        <begin position="36"/>
        <end position="46"/>
    </location>
</feature>
<reference evidence="3" key="1">
    <citation type="submission" date="2021-01" db="EMBL/GenBank/DDBJ databases">
        <authorList>
            <person name="Corre E."/>
            <person name="Pelletier E."/>
            <person name="Niang G."/>
            <person name="Scheremetjew M."/>
            <person name="Finn R."/>
            <person name="Kale V."/>
            <person name="Holt S."/>
            <person name="Cochrane G."/>
            <person name="Meng A."/>
            <person name="Brown T."/>
            <person name="Cohen L."/>
        </authorList>
    </citation>
    <scope>NUCLEOTIDE SEQUENCE</scope>
    <source>
        <strain evidence="3">CCMP3105</strain>
    </source>
</reference>
<name>A0A7S4UCP4_9DINO</name>
<dbReference type="InterPro" id="IPR004843">
    <property type="entry name" value="Calcineurin-like_PHP"/>
</dbReference>
<sequence>MGPPMALAQVELSFGWVAPPRLASAMGGPKGGGKGPAPPPRPPPMRPAKAAPATAQPPQAAGVSMADALASHKFRRMGVETHVTPRVDVEAAFAKLVPNRIRQANATWKQNYGGAEPSRPTADADSAAGRRRKAVSFADESAGLVEIVEVVPSNPAPACPAPRSWGAGIAKTYRLALAARWTVESAVDNANSWPPLPPGHDPDVIWRTLEPSQRILEAPNVFVAEPGVVLPPCPRGSVRFVCISDTHGLHRELTSRLPRGDVLLHGGDFTRVGEFDLVKDFGLWLRSLPFARKFVVAGNHDLCFDRRRPMEPGQGQAILAEAGGETVEYLEEAEAMFRGLRLFGCPWQPEFGERWAFGLPRGPAMAERWAAVPAGVDVLLTHSPPLGRGDLCNHGGRAGCADLLAAVQARLRPAFCVFGHIHEDAGASSDGVTSYLNASSCDFAYKCTRHPLVFDLPERAPPDQGQGPGPLRDVPPAASELQGPQP</sequence>
<evidence type="ECO:0000313" key="3">
    <source>
        <dbReference type="EMBL" id="CAE4571284.1"/>
    </source>
</evidence>
<dbReference type="Gene3D" id="3.60.21.10">
    <property type="match status" value="1"/>
</dbReference>
<evidence type="ECO:0000259" key="2">
    <source>
        <dbReference type="Pfam" id="PF00149"/>
    </source>
</evidence>
<dbReference type="CDD" id="cd07379">
    <property type="entry name" value="MPP_239FB"/>
    <property type="match status" value="1"/>
</dbReference>
<dbReference type="Pfam" id="PF00149">
    <property type="entry name" value="Metallophos"/>
    <property type="match status" value="1"/>
</dbReference>
<feature type="region of interest" description="Disordered" evidence="1">
    <location>
        <begin position="21"/>
        <end position="65"/>
    </location>
</feature>
<organism evidence="3">
    <name type="scientific">Alexandrium monilatum</name>
    <dbReference type="NCBI Taxonomy" id="311494"/>
    <lineage>
        <taxon>Eukaryota</taxon>
        <taxon>Sar</taxon>
        <taxon>Alveolata</taxon>
        <taxon>Dinophyceae</taxon>
        <taxon>Gonyaulacales</taxon>
        <taxon>Pyrocystaceae</taxon>
        <taxon>Alexandrium</taxon>
    </lineage>
</organism>
<dbReference type="EMBL" id="HBNR01016569">
    <property type="protein sequence ID" value="CAE4571284.1"/>
    <property type="molecule type" value="Transcribed_RNA"/>
</dbReference>
<feature type="domain" description="Calcineurin-like phosphoesterase" evidence="2">
    <location>
        <begin position="239"/>
        <end position="423"/>
    </location>
</feature>
<dbReference type="AlphaFoldDB" id="A0A7S4UCP4"/>
<protein>
    <recommendedName>
        <fullName evidence="2">Calcineurin-like phosphoesterase domain-containing protein</fullName>
    </recommendedName>
</protein>
<dbReference type="InterPro" id="IPR051693">
    <property type="entry name" value="UPF0046_metallophosphoest"/>
</dbReference>